<dbReference type="EMBL" id="AAFI02000043">
    <property type="protein sequence ID" value="EAL66481.1"/>
    <property type="molecule type" value="Genomic_DNA"/>
</dbReference>
<dbReference type="InParanoid" id="Q54TD6"/>
<keyword evidence="8" id="KW-1185">Reference proteome</keyword>
<feature type="domain" description="EGF-like" evidence="5">
    <location>
        <begin position="224"/>
        <end position="263"/>
    </location>
</feature>
<evidence type="ECO:0000256" key="2">
    <source>
        <dbReference type="ARBA" id="ARBA00023157"/>
    </source>
</evidence>
<dbReference type="InterPro" id="IPR000177">
    <property type="entry name" value="Apple"/>
</dbReference>
<keyword evidence="2 3" id="KW-1015">Disulfide bond</keyword>
<dbReference type="PaxDb" id="44689-DDB0204241"/>
<evidence type="ECO:0008006" key="9">
    <source>
        <dbReference type="Google" id="ProtNLM"/>
    </source>
</evidence>
<dbReference type="GO" id="GO:0006508">
    <property type="term" value="P:proteolysis"/>
    <property type="evidence" value="ECO:0007669"/>
    <property type="project" value="InterPro"/>
</dbReference>
<gene>
    <name evidence="7" type="ORF">DDB_G0281843</name>
</gene>
<evidence type="ECO:0000256" key="1">
    <source>
        <dbReference type="ARBA" id="ARBA00022737"/>
    </source>
</evidence>
<evidence type="ECO:0000256" key="3">
    <source>
        <dbReference type="PROSITE-ProRule" id="PRU00076"/>
    </source>
</evidence>
<dbReference type="FunCoup" id="Q54TD6">
    <property type="interactions" value="877"/>
</dbReference>
<comment type="caution">
    <text evidence="3">Lacks conserved residue(s) required for the propagation of feature annotation.</text>
</comment>
<keyword evidence="4" id="KW-0732">Signal</keyword>
<dbReference type="Gene3D" id="3.50.4.10">
    <property type="entry name" value="Hepatocyte Growth Factor"/>
    <property type="match status" value="1"/>
</dbReference>
<dbReference type="Gene3D" id="2.10.25.10">
    <property type="entry name" value="Laminin"/>
    <property type="match status" value="1"/>
</dbReference>
<dbReference type="dictyBase" id="DDB_G0281843"/>
<evidence type="ECO:0000259" key="6">
    <source>
        <dbReference type="PROSITE" id="PS50948"/>
    </source>
</evidence>
<dbReference type="Proteomes" id="UP000002195">
    <property type="component" value="Unassembled WGS sequence"/>
</dbReference>
<dbReference type="GO" id="GO:0005576">
    <property type="term" value="C:extracellular region"/>
    <property type="evidence" value="ECO:0007669"/>
    <property type="project" value="InterPro"/>
</dbReference>
<feature type="chain" id="PRO_5004250195" description="EGF-like domain-containing protein" evidence="4">
    <location>
        <begin position="23"/>
        <end position="411"/>
    </location>
</feature>
<name>Q54TD6_DICDI</name>
<dbReference type="GlyGen" id="Q54TD6">
    <property type="glycosylation" value="1 site"/>
</dbReference>
<feature type="signal peptide" evidence="4">
    <location>
        <begin position="1"/>
        <end position="22"/>
    </location>
</feature>
<evidence type="ECO:0000256" key="4">
    <source>
        <dbReference type="SAM" id="SignalP"/>
    </source>
</evidence>
<feature type="disulfide bond" evidence="3">
    <location>
        <begin position="253"/>
        <end position="262"/>
    </location>
</feature>
<comment type="caution">
    <text evidence="7">The sequence shown here is derived from an EMBL/GenBank/DDBJ whole genome shotgun (WGS) entry which is preliminary data.</text>
</comment>
<dbReference type="AlphaFoldDB" id="Q54TD6"/>
<dbReference type="VEuPathDB" id="AmoebaDB:DDB_G0281843"/>
<dbReference type="eggNOG" id="KOG1225">
    <property type="taxonomic scope" value="Eukaryota"/>
</dbReference>
<dbReference type="SMART" id="SM00223">
    <property type="entry name" value="APPLE"/>
    <property type="match status" value="1"/>
</dbReference>
<dbReference type="SUPFAM" id="SSF57414">
    <property type="entry name" value="Hairpin loop containing domain-like"/>
    <property type="match status" value="1"/>
</dbReference>
<reference evidence="7 8" key="1">
    <citation type="journal article" date="2005" name="Nature">
        <title>The genome of the social amoeba Dictyostelium discoideum.</title>
        <authorList>
            <consortium name="The Dictyostelium discoideum Sequencing Consortium"/>
            <person name="Eichinger L."/>
            <person name="Pachebat J.A."/>
            <person name="Glockner G."/>
            <person name="Rajandream M.A."/>
            <person name="Sucgang R."/>
            <person name="Berriman M."/>
            <person name="Song J."/>
            <person name="Olsen R."/>
            <person name="Szafranski K."/>
            <person name="Xu Q."/>
            <person name="Tunggal B."/>
            <person name="Kummerfeld S."/>
            <person name="Madera M."/>
            <person name="Konfortov B.A."/>
            <person name="Rivero F."/>
            <person name="Bankier A.T."/>
            <person name="Lehmann R."/>
            <person name="Hamlin N."/>
            <person name="Davies R."/>
            <person name="Gaudet P."/>
            <person name="Fey P."/>
            <person name="Pilcher K."/>
            <person name="Chen G."/>
            <person name="Saunders D."/>
            <person name="Sodergren E."/>
            <person name="Davis P."/>
            <person name="Kerhornou A."/>
            <person name="Nie X."/>
            <person name="Hall N."/>
            <person name="Anjard C."/>
            <person name="Hemphill L."/>
            <person name="Bason N."/>
            <person name="Farbrother P."/>
            <person name="Desany B."/>
            <person name="Just E."/>
            <person name="Morio T."/>
            <person name="Rost R."/>
            <person name="Churcher C."/>
            <person name="Cooper J."/>
            <person name="Haydock S."/>
            <person name="van Driessche N."/>
            <person name="Cronin A."/>
            <person name="Goodhead I."/>
            <person name="Muzny D."/>
            <person name="Mourier T."/>
            <person name="Pain A."/>
            <person name="Lu M."/>
            <person name="Harper D."/>
            <person name="Lindsay R."/>
            <person name="Hauser H."/>
            <person name="James K."/>
            <person name="Quiles M."/>
            <person name="Madan Babu M."/>
            <person name="Saito T."/>
            <person name="Buchrieser C."/>
            <person name="Wardroper A."/>
            <person name="Felder M."/>
            <person name="Thangavelu M."/>
            <person name="Johnson D."/>
            <person name="Knights A."/>
            <person name="Loulseged H."/>
            <person name="Mungall K."/>
            <person name="Oliver K."/>
            <person name="Price C."/>
            <person name="Quail M.A."/>
            <person name="Urushihara H."/>
            <person name="Hernandez J."/>
            <person name="Rabbinowitsch E."/>
            <person name="Steffen D."/>
            <person name="Sanders M."/>
            <person name="Ma J."/>
            <person name="Kohara Y."/>
            <person name="Sharp S."/>
            <person name="Simmonds M."/>
            <person name="Spiegler S."/>
            <person name="Tivey A."/>
            <person name="Sugano S."/>
            <person name="White B."/>
            <person name="Walker D."/>
            <person name="Woodward J."/>
            <person name="Winckler T."/>
            <person name="Tanaka Y."/>
            <person name="Shaulsky G."/>
            <person name="Schleicher M."/>
            <person name="Weinstock G."/>
            <person name="Rosenthal A."/>
            <person name="Cox E.C."/>
            <person name="Chisholm R.L."/>
            <person name="Gibbs R."/>
            <person name="Loomis W.F."/>
            <person name="Platzer M."/>
            <person name="Kay R.R."/>
            <person name="Williams J."/>
            <person name="Dear P.H."/>
            <person name="Noegel A.A."/>
            <person name="Barrell B."/>
            <person name="Kuspa A."/>
        </authorList>
    </citation>
    <scope>NUCLEOTIDE SEQUENCE [LARGE SCALE GENOMIC DNA]</scope>
    <source>
        <strain evidence="7 8">AX4</strain>
    </source>
</reference>
<feature type="domain" description="Apple" evidence="6">
    <location>
        <begin position="298"/>
        <end position="376"/>
    </location>
</feature>
<keyword evidence="3" id="KW-0245">EGF-like domain</keyword>
<feature type="disulfide bond" evidence="3">
    <location>
        <begin position="210"/>
        <end position="219"/>
    </location>
</feature>
<dbReference type="OMA" id="VCMGGMR"/>
<dbReference type="InterPro" id="IPR000742">
    <property type="entry name" value="EGF"/>
</dbReference>
<evidence type="ECO:0000313" key="7">
    <source>
        <dbReference type="EMBL" id="EAL66481.1"/>
    </source>
</evidence>
<dbReference type="GeneID" id="8623266"/>
<sequence length="411" mass="44302">MLNKKYIIKLFVLLSIVHLSFSYRFKYVIENNCPSQFHYLESTIVKSSCDVPFNGNVTYIIPDQGTGDRSAPVTNKGQCGNEYTLFEGGATDYNNLLFVDISNIDAFTAGLNVTAFYDDGSTKNIHCCSGCPNTTTSPNCWGSGNYWFPTEIDNYGTAGWSSLNLNTLLIQWSCLDQKDLNACKNVKCLNDGVCMGGMRAPDGVSGLCLCQPGYGGPTCSVKSDYTPCYGVNCGYYGRCNATTASAGGDKCTCLEGYTGEFCTEPPKDSSCYQVDCGSRSICKNGKCECQAGSSGCGCKNLGNCTIIPNLDYAGNDLTGGTFKLDTPQDCCAKCQVTPLCYAFTFTGNQCYLKSSIPTNGGTTANGKYSGYLPKTITIDDCVLKSDSFKLPNSKIQMLIIVSLIILSFILL</sequence>
<proteinExistence type="predicted"/>
<dbReference type="PROSITE" id="PS00022">
    <property type="entry name" value="EGF_1"/>
    <property type="match status" value="2"/>
</dbReference>
<protein>
    <recommendedName>
        <fullName evidence="9">EGF-like domain-containing protein</fullName>
    </recommendedName>
</protein>
<dbReference type="KEGG" id="ddi:DDB_G0281843"/>
<dbReference type="CDD" id="cd01100">
    <property type="entry name" value="APPLE_Factor_XI_like"/>
    <property type="match status" value="1"/>
</dbReference>
<dbReference type="PhylomeDB" id="Q54TD6"/>
<dbReference type="HOGENOM" id="CLU_669828_0_0_1"/>
<dbReference type="InterPro" id="IPR003609">
    <property type="entry name" value="Pan_app"/>
</dbReference>
<evidence type="ECO:0000313" key="8">
    <source>
        <dbReference type="Proteomes" id="UP000002195"/>
    </source>
</evidence>
<dbReference type="SUPFAM" id="SSF57196">
    <property type="entry name" value="EGF/Laminin"/>
    <property type="match status" value="1"/>
</dbReference>
<dbReference type="SMART" id="SM00181">
    <property type="entry name" value="EGF"/>
    <property type="match status" value="2"/>
</dbReference>
<dbReference type="PROSITE" id="PS01186">
    <property type="entry name" value="EGF_2"/>
    <property type="match status" value="2"/>
</dbReference>
<dbReference type="RefSeq" id="XP_640453.1">
    <property type="nucleotide sequence ID" value="XM_635361.1"/>
</dbReference>
<keyword evidence="1" id="KW-0677">Repeat</keyword>
<dbReference type="PROSITE" id="PS50026">
    <property type="entry name" value="EGF_3"/>
    <property type="match status" value="2"/>
</dbReference>
<organism evidence="7 8">
    <name type="scientific">Dictyostelium discoideum</name>
    <name type="common">Social amoeba</name>
    <dbReference type="NCBI Taxonomy" id="44689"/>
    <lineage>
        <taxon>Eukaryota</taxon>
        <taxon>Amoebozoa</taxon>
        <taxon>Evosea</taxon>
        <taxon>Eumycetozoa</taxon>
        <taxon>Dictyostelia</taxon>
        <taxon>Dictyosteliales</taxon>
        <taxon>Dictyosteliaceae</taxon>
        <taxon>Dictyostelium</taxon>
    </lineage>
</organism>
<dbReference type="Pfam" id="PF14295">
    <property type="entry name" value="PAN_4"/>
    <property type="match status" value="1"/>
</dbReference>
<feature type="domain" description="EGF-like" evidence="5">
    <location>
        <begin position="179"/>
        <end position="220"/>
    </location>
</feature>
<evidence type="ECO:0000259" key="5">
    <source>
        <dbReference type="PROSITE" id="PS50026"/>
    </source>
</evidence>
<dbReference type="PROSITE" id="PS50948">
    <property type="entry name" value="PAN"/>
    <property type="match status" value="1"/>
</dbReference>
<accession>Q54TD6</accession>